<keyword evidence="3" id="KW-1185">Reference proteome</keyword>
<accession>A0ABT3E3Z6</accession>
<name>A0ABT3E3Z6_9LACO</name>
<keyword evidence="1" id="KW-0472">Membrane</keyword>
<organism evidence="2 3">
    <name type="scientific">Weissella ceti</name>
    <dbReference type="NCBI Taxonomy" id="759620"/>
    <lineage>
        <taxon>Bacteria</taxon>
        <taxon>Bacillati</taxon>
        <taxon>Bacillota</taxon>
        <taxon>Bacilli</taxon>
        <taxon>Lactobacillales</taxon>
        <taxon>Lactobacillaceae</taxon>
        <taxon>Weissella</taxon>
    </lineage>
</organism>
<dbReference type="EMBL" id="JAOZFE010000002">
    <property type="protein sequence ID" value="MCW0952937.1"/>
    <property type="molecule type" value="Genomic_DNA"/>
</dbReference>
<dbReference type="Proteomes" id="UP001526225">
    <property type="component" value="Unassembled WGS sequence"/>
</dbReference>
<proteinExistence type="predicted"/>
<reference evidence="2 3" key="1">
    <citation type="submission" date="2022-10" db="EMBL/GenBank/DDBJ databases">
        <title>Weissella fermenti sp. nov., isolated from fermented cabbage.</title>
        <authorList>
            <person name="Lee J.K."/>
            <person name="Baek J.H."/>
            <person name="Choi D.G."/>
            <person name="Kim J.M."/>
            <person name="Jeon C.O."/>
        </authorList>
    </citation>
    <scope>NUCLEOTIDE SEQUENCE [LARGE SCALE GENOMIC DNA]</scope>
    <source>
        <strain evidence="2 3">KACC 18534</strain>
    </source>
</reference>
<evidence type="ECO:0000313" key="3">
    <source>
        <dbReference type="Proteomes" id="UP001526225"/>
    </source>
</evidence>
<evidence type="ECO:0000256" key="1">
    <source>
        <dbReference type="SAM" id="Phobius"/>
    </source>
</evidence>
<gene>
    <name evidence="2" type="ORF">OIT44_02480</name>
</gene>
<comment type="caution">
    <text evidence="2">The sequence shown here is derived from an EMBL/GenBank/DDBJ whole genome shotgun (WGS) entry which is preliminary data.</text>
</comment>
<evidence type="ECO:0000313" key="2">
    <source>
        <dbReference type="EMBL" id="MCW0952937.1"/>
    </source>
</evidence>
<sequence>MLKNSLIATVSVVIGILVGIGSMYLYMDNPVNTGKSAIIQNGKYTVKGSNWASAVFKDGVVTITNNDNKNVTYTVFEGKQKDKTVAIFQNNKQNIGYVYDVQKKDDTLTFKDMTQQKDKQKKFVFTKAH</sequence>
<protein>
    <submittedName>
        <fullName evidence="2">Uncharacterized protein</fullName>
    </submittedName>
</protein>
<keyword evidence="1" id="KW-0812">Transmembrane</keyword>
<keyword evidence="1" id="KW-1133">Transmembrane helix</keyword>
<dbReference type="RefSeq" id="WP_213408219.1">
    <property type="nucleotide sequence ID" value="NZ_CP074441.1"/>
</dbReference>
<feature type="transmembrane region" description="Helical" evidence="1">
    <location>
        <begin position="6"/>
        <end position="26"/>
    </location>
</feature>